<sequence>MCGTPQAVEDKRRGVFSYEALRSRLASGRFSGDGRHDMAAPLIYLEPLSAEEMTVLVGKLAQMHASLFQYEQTLTDEDLAKFIQIEYGRIGADHTITPREVIRDFIELLDILQQHPNMSVSGLLGSQEFTYAQSDVVSNKTTEEFAEFTI</sequence>
<dbReference type="Pfam" id="PF10923">
    <property type="entry name" value="BrxC_BrxD"/>
    <property type="match status" value="1"/>
</dbReference>
<evidence type="ECO:0000313" key="1">
    <source>
        <dbReference type="EMBL" id="MUH59265.1"/>
    </source>
</evidence>
<organism evidence="1 2">
    <name type="scientific">Bifidobacterium canis</name>
    <dbReference type="NCBI Taxonomy" id="2610880"/>
    <lineage>
        <taxon>Bacteria</taxon>
        <taxon>Bacillati</taxon>
        <taxon>Actinomycetota</taxon>
        <taxon>Actinomycetes</taxon>
        <taxon>Bifidobacteriales</taxon>
        <taxon>Bifidobacteriaceae</taxon>
        <taxon>Bifidobacterium</taxon>
    </lineage>
</organism>
<keyword evidence="2" id="KW-1185">Reference proteome</keyword>
<evidence type="ECO:0000313" key="2">
    <source>
        <dbReference type="Proteomes" id="UP000487882"/>
    </source>
</evidence>
<dbReference type="InterPro" id="IPR021228">
    <property type="entry name" value="BrxD"/>
</dbReference>
<gene>
    <name evidence="1" type="ORF">GSD1FS_0582</name>
</gene>
<dbReference type="Proteomes" id="UP000487882">
    <property type="component" value="Unassembled WGS sequence"/>
</dbReference>
<proteinExistence type="predicted"/>
<name>A0A7K1J484_9BIFI</name>
<comment type="caution">
    <text evidence="1">The sequence shown here is derived from an EMBL/GenBank/DDBJ whole genome shotgun (WGS) entry which is preliminary data.</text>
</comment>
<dbReference type="AlphaFoldDB" id="A0A7K1J484"/>
<reference evidence="1 2" key="1">
    <citation type="submission" date="2019-09" db="EMBL/GenBank/DDBJ databases">
        <title>Bifidobacterium canis sp. nov., isolated from the digestive tract of German Shepherd dog puppy.</title>
        <authorList>
            <person name="Bunesova V."/>
        </authorList>
    </citation>
    <scope>NUCLEOTIDE SEQUENCE [LARGE SCALE GENOMIC DNA]</scope>
    <source>
        <strain evidence="1 2">GSD1FS</strain>
    </source>
</reference>
<accession>A0A7K1J484</accession>
<protein>
    <submittedName>
        <fullName evidence="1">Biotin carboxylase</fullName>
    </submittedName>
</protein>
<dbReference type="EMBL" id="WNLP01000002">
    <property type="protein sequence ID" value="MUH59265.1"/>
    <property type="molecule type" value="Genomic_DNA"/>
</dbReference>